<dbReference type="EMBL" id="PYOP01000093">
    <property type="protein sequence ID" value="PSW87887.1"/>
    <property type="molecule type" value="Genomic_DNA"/>
</dbReference>
<reference evidence="2 3" key="1">
    <citation type="submission" date="2018-03" db="EMBL/GenBank/DDBJ databases">
        <title>Whole genome sequencing of Histamine producing bacteria.</title>
        <authorList>
            <person name="Butler K."/>
        </authorList>
    </citation>
    <scope>NUCLEOTIDE SEQUENCE [LARGE SCALE GENOMIC DNA]</scope>
    <source>
        <strain evidence="2 3">ATCC 51761</strain>
    </source>
</reference>
<feature type="transmembrane region" description="Helical" evidence="1">
    <location>
        <begin position="64"/>
        <end position="82"/>
    </location>
</feature>
<dbReference type="RefSeq" id="WP_045039137.1">
    <property type="nucleotide sequence ID" value="NZ_JZSR01000183.1"/>
</dbReference>
<protein>
    <submittedName>
        <fullName evidence="2">Uncharacterized protein</fullName>
    </submittedName>
</protein>
<organism evidence="2 3">
    <name type="scientific">Photobacterium iliopiscarium</name>
    <dbReference type="NCBI Taxonomy" id="56192"/>
    <lineage>
        <taxon>Bacteria</taxon>
        <taxon>Pseudomonadati</taxon>
        <taxon>Pseudomonadota</taxon>
        <taxon>Gammaproteobacteria</taxon>
        <taxon>Vibrionales</taxon>
        <taxon>Vibrionaceae</taxon>
        <taxon>Photobacterium</taxon>
    </lineage>
</organism>
<evidence type="ECO:0000256" key="1">
    <source>
        <dbReference type="SAM" id="Phobius"/>
    </source>
</evidence>
<sequence length="95" mass="10637">MNIIYKVLRFFRMAALTLLVVPAIVATFTFTFLVSAIRQSTPEQLNQITPLQLHELINNSQDSAFATGIFLLLVFSVASALAERIKKKQQPLDAE</sequence>
<accession>A0ABX5GLT4</accession>
<name>A0ABX5GLT4_9GAMM</name>
<comment type="caution">
    <text evidence="2">The sequence shown here is derived from an EMBL/GenBank/DDBJ whole genome shotgun (WGS) entry which is preliminary data.</text>
</comment>
<keyword evidence="1" id="KW-0472">Membrane</keyword>
<gene>
    <name evidence="2" type="ORF">C9J52_20690</name>
</gene>
<evidence type="ECO:0000313" key="3">
    <source>
        <dbReference type="Proteomes" id="UP000241190"/>
    </source>
</evidence>
<dbReference type="Proteomes" id="UP000241190">
    <property type="component" value="Unassembled WGS sequence"/>
</dbReference>
<keyword evidence="1" id="KW-0812">Transmembrane</keyword>
<keyword evidence="3" id="KW-1185">Reference proteome</keyword>
<proteinExistence type="predicted"/>
<evidence type="ECO:0000313" key="2">
    <source>
        <dbReference type="EMBL" id="PSW87887.1"/>
    </source>
</evidence>
<keyword evidence="1" id="KW-1133">Transmembrane helix</keyword>